<evidence type="ECO:0000313" key="12">
    <source>
        <dbReference type="Proteomes" id="UP000018144"/>
    </source>
</evidence>
<keyword evidence="12" id="KW-1185">Reference proteome</keyword>
<keyword evidence="2" id="KW-0488">Methylation</keyword>
<dbReference type="InterPro" id="IPR011012">
    <property type="entry name" value="Longin-like_dom_sf"/>
</dbReference>
<dbReference type="CDD" id="cd14824">
    <property type="entry name" value="Longin"/>
    <property type="match status" value="1"/>
</dbReference>
<keyword evidence="4" id="KW-0564">Palmitate</keyword>
<dbReference type="Pfam" id="PF00957">
    <property type="entry name" value="Synaptobrevin"/>
    <property type="match status" value="1"/>
</dbReference>
<evidence type="ECO:0000256" key="2">
    <source>
        <dbReference type="ARBA" id="ARBA00022481"/>
    </source>
</evidence>
<dbReference type="SUPFAM" id="SSF64356">
    <property type="entry name" value="SNARE-like"/>
    <property type="match status" value="1"/>
</dbReference>
<dbReference type="InterPro" id="IPR010908">
    <property type="entry name" value="Longin_dom"/>
</dbReference>
<dbReference type="GO" id="GO:0005794">
    <property type="term" value="C:Golgi apparatus"/>
    <property type="evidence" value="ECO:0007669"/>
    <property type="project" value="TreeGrafter"/>
</dbReference>
<dbReference type="Gene3D" id="1.20.5.110">
    <property type="match status" value="1"/>
</dbReference>
<evidence type="ECO:0000256" key="6">
    <source>
        <dbReference type="ARBA" id="ARBA00023289"/>
    </source>
</evidence>
<dbReference type="PANTHER" id="PTHR45806">
    <property type="entry name" value="SYNAPTOBREVIN HOMOLOG YKT6"/>
    <property type="match status" value="1"/>
</dbReference>
<evidence type="ECO:0000259" key="10">
    <source>
        <dbReference type="PROSITE" id="PS50892"/>
    </source>
</evidence>
<dbReference type="Proteomes" id="UP000018144">
    <property type="component" value="Unassembled WGS sequence"/>
</dbReference>
<dbReference type="eggNOG" id="KOG0861">
    <property type="taxonomic scope" value="Eukaryota"/>
</dbReference>
<evidence type="ECO:0000256" key="3">
    <source>
        <dbReference type="ARBA" id="ARBA00023136"/>
    </source>
</evidence>
<evidence type="ECO:0000256" key="4">
    <source>
        <dbReference type="ARBA" id="ARBA00023139"/>
    </source>
</evidence>
<dbReference type="Gene3D" id="3.30.450.50">
    <property type="entry name" value="Longin domain"/>
    <property type="match status" value="1"/>
</dbReference>
<feature type="domain" description="Longin" evidence="9">
    <location>
        <begin position="7"/>
        <end position="109"/>
    </location>
</feature>
<reference evidence="11 12" key="1">
    <citation type="journal article" date="2013" name="PLoS Genet.">
        <title>The genome and development-dependent transcriptomes of Pyronema confluens: a window into fungal evolution.</title>
        <authorList>
            <person name="Traeger S."/>
            <person name="Altegoer F."/>
            <person name="Freitag M."/>
            <person name="Gabaldon T."/>
            <person name="Kempken F."/>
            <person name="Kumar A."/>
            <person name="Marcet-Houben M."/>
            <person name="Poggeler S."/>
            <person name="Stajich J.E."/>
            <person name="Nowrousian M."/>
        </authorList>
    </citation>
    <scope>NUCLEOTIDE SEQUENCE [LARGE SCALE GENOMIC DNA]</scope>
    <source>
        <strain evidence="12">CBS 100304</strain>
        <tissue evidence="11">Vegetative mycelium</tissue>
    </source>
</reference>
<dbReference type="PANTHER" id="PTHR45806:SF1">
    <property type="entry name" value="SYNAPTOBREVIN HOMOLOG YKT6"/>
    <property type="match status" value="1"/>
</dbReference>
<dbReference type="OMA" id="HYIGIIR"/>
<evidence type="ECO:0000256" key="5">
    <source>
        <dbReference type="ARBA" id="ARBA00023288"/>
    </source>
</evidence>
<protein>
    <submittedName>
        <fullName evidence="11">Similar to Synaptobrevin homolog YKT6 acc. no. Q6BSL0</fullName>
    </submittedName>
</protein>
<dbReference type="OrthoDB" id="27923at2759"/>
<dbReference type="SMART" id="SM01270">
    <property type="entry name" value="Longin"/>
    <property type="match status" value="1"/>
</dbReference>
<dbReference type="GO" id="GO:0006888">
    <property type="term" value="P:endoplasmic reticulum to Golgi vesicle-mediated transport"/>
    <property type="evidence" value="ECO:0007669"/>
    <property type="project" value="TreeGrafter"/>
</dbReference>
<keyword evidence="5" id="KW-0449">Lipoprotein</keyword>
<dbReference type="InterPro" id="IPR042855">
    <property type="entry name" value="V_SNARE_CC"/>
</dbReference>
<accession>U4L4C9</accession>
<keyword evidence="6" id="KW-0636">Prenylation</keyword>
<dbReference type="STRING" id="1076935.U4L4C9"/>
<proteinExistence type="inferred from homology"/>
<dbReference type="SUPFAM" id="SSF58038">
    <property type="entry name" value="SNARE fusion complex"/>
    <property type="match status" value="1"/>
</dbReference>
<dbReference type="GO" id="GO:0005484">
    <property type="term" value="F:SNAP receptor activity"/>
    <property type="evidence" value="ECO:0007669"/>
    <property type="project" value="TreeGrafter"/>
</dbReference>
<comment type="similarity">
    <text evidence="1">Belongs to the synaptobrevin family.</text>
</comment>
<dbReference type="PROSITE" id="PS50859">
    <property type="entry name" value="LONGIN"/>
    <property type="match status" value="1"/>
</dbReference>
<evidence type="ECO:0000259" key="9">
    <source>
        <dbReference type="PROSITE" id="PS50859"/>
    </source>
</evidence>
<keyword evidence="8" id="KW-0175">Coiled coil</keyword>
<evidence type="ECO:0000256" key="8">
    <source>
        <dbReference type="PROSITE-ProRule" id="PRU00290"/>
    </source>
</evidence>
<name>U4L4C9_PYROM</name>
<evidence type="ECO:0000313" key="11">
    <source>
        <dbReference type="EMBL" id="CCX11764.1"/>
    </source>
</evidence>
<comment type="subcellular location">
    <subcellularLocation>
        <location evidence="7">Endomembrane system</location>
        <topology evidence="7">Lipid-anchor</topology>
        <orientation evidence="7">Cytoplasmic side</orientation>
    </subcellularLocation>
</comment>
<keyword evidence="3" id="KW-0472">Membrane</keyword>
<dbReference type="AlphaFoldDB" id="U4L4C9"/>
<evidence type="ECO:0000256" key="7">
    <source>
        <dbReference type="ARBA" id="ARBA00046278"/>
    </source>
</evidence>
<dbReference type="EMBL" id="HF935642">
    <property type="protein sequence ID" value="CCX11764.1"/>
    <property type="molecule type" value="Genomic_DNA"/>
</dbReference>
<organism evidence="11 12">
    <name type="scientific">Pyronema omphalodes (strain CBS 100304)</name>
    <name type="common">Pyronema confluens</name>
    <dbReference type="NCBI Taxonomy" id="1076935"/>
    <lineage>
        <taxon>Eukaryota</taxon>
        <taxon>Fungi</taxon>
        <taxon>Dikarya</taxon>
        <taxon>Ascomycota</taxon>
        <taxon>Pezizomycotina</taxon>
        <taxon>Pezizomycetes</taxon>
        <taxon>Pezizales</taxon>
        <taxon>Pyronemataceae</taxon>
        <taxon>Pyronema</taxon>
    </lineage>
</organism>
<gene>
    <name evidence="11" type="ORF">PCON_11358</name>
</gene>
<feature type="domain" description="V-SNARE coiled-coil homology" evidence="10">
    <location>
        <begin position="142"/>
        <end position="202"/>
    </location>
</feature>
<sequence length="202" mass="22843">MKLYYLAVIRTPAQSDPNAKGNGFELVSAQRLDSFSYFQRAPALEFMKMISVTIAERQAVGARTTIEEQSCNFHTFRRSEGFTVTAICDLEYDKLVAHRLIAKIADDFLAGRDQSWKTGNVRCSMPELEDLITQFQDPNADTLKQLQVQIDQTKIELMQAIESMMKRGESLDKLVADSEALSSSSKMFYKQAKKQNSCCVVM</sequence>
<dbReference type="PROSITE" id="PS50892">
    <property type="entry name" value="V_SNARE"/>
    <property type="match status" value="1"/>
</dbReference>
<dbReference type="Pfam" id="PF13774">
    <property type="entry name" value="Longin"/>
    <property type="match status" value="1"/>
</dbReference>
<evidence type="ECO:0000256" key="1">
    <source>
        <dbReference type="ARBA" id="ARBA00008025"/>
    </source>
</evidence>